<keyword evidence="2" id="KW-1185">Reference proteome</keyword>
<proteinExistence type="predicted"/>
<evidence type="ECO:0000313" key="2">
    <source>
        <dbReference type="Proteomes" id="UP000792457"/>
    </source>
</evidence>
<dbReference type="Proteomes" id="UP000792457">
    <property type="component" value="Unassembled WGS sequence"/>
</dbReference>
<comment type="caution">
    <text evidence="1">The sequence shown here is derived from an EMBL/GenBank/DDBJ whole genome shotgun (WGS) entry which is preliminary data.</text>
</comment>
<name>A0A8K0KP39_LADFU</name>
<accession>A0A8K0KP39</accession>
<dbReference type="OrthoDB" id="8190933at2759"/>
<dbReference type="PANTHER" id="PTHR33939">
    <property type="entry name" value="PROTEIN CBG22215"/>
    <property type="match status" value="1"/>
</dbReference>
<organism evidence="1 2">
    <name type="scientific">Ladona fulva</name>
    <name type="common">Scarce chaser dragonfly</name>
    <name type="synonym">Libellula fulva</name>
    <dbReference type="NCBI Taxonomy" id="123851"/>
    <lineage>
        <taxon>Eukaryota</taxon>
        <taxon>Metazoa</taxon>
        <taxon>Ecdysozoa</taxon>
        <taxon>Arthropoda</taxon>
        <taxon>Hexapoda</taxon>
        <taxon>Insecta</taxon>
        <taxon>Pterygota</taxon>
        <taxon>Palaeoptera</taxon>
        <taxon>Odonata</taxon>
        <taxon>Epiprocta</taxon>
        <taxon>Anisoptera</taxon>
        <taxon>Libelluloidea</taxon>
        <taxon>Libellulidae</taxon>
        <taxon>Ladona</taxon>
    </lineage>
</organism>
<dbReference type="AlphaFoldDB" id="A0A8K0KP39"/>
<dbReference type="EMBL" id="KZ309459">
    <property type="protein sequence ID" value="KAG8238869.1"/>
    <property type="molecule type" value="Genomic_DNA"/>
</dbReference>
<reference evidence="1" key="1">
    <citation type="submission" date="2013-04" db="EMBL/GenBank/DDBJ databases">
        <authorList>
            <person name="Qu J."/>
            <person name="Murali S.C."/>
            <person name="Bandaranaike D."/>
            <person name="Bellair M."/>
            <person name="Blankenburg K."/>
            <person name="Chao H."/>
            <person name="Dinh H."/>
            <person name="Doddapaneni H."/>
            <person name="Downs B."/>
            <person name="Dugan-Rocha S."/>
            <person name="Elkadiri S."/>
            <person name="Gnanaolivu R.D."/>
            <person name="Hernandez B."/>
            <person name="Javaid M."/>
            <person name="Jayaseelan J.C."/>
            <person name="Lee S."/>
            <person name="Li M."/>
            <person name="Ming W."/>
            <person name="Munidasa M."/>
            <person name="Muniz J."/>
            <person name="Nguyen L."/>
            <person name="Ongeri F."/>
            <person name="Osuji N."/>
            <person name="Pu L.-L."/>
            <person name="Puazo M."/>
            <person name="Qu C."/>
            <person name="Quiroz J."/>
            <person name="Raj R."/>
            <person name="Weissenberger G."/>
            <person name="Xin Y."/>
            <person name="Zou X."/>
            <person name="Han Y."/>
            <person name="Richards S."/>
            <person name="Worley K."/>
            <person name="Muzny D."/>
            <person name="Gibbs R."/>
        </authorList>
    </citation>
    <scope>NUCLEOTIDE SEQUENCE</scope>
    <source>
        <strain evidence="1">Sampled in the wild</strain>
    </source>
</reference>
<gene>
    <name evidence="1" type="ORF">J437_LFUL017671</name>
</gene>
<sequence>MKTLGQEYLKWKVQGIGSNSKTGKKEPLVGRNVGGSQGAVVAATGVSKRTLKHISKEGKDICDGLSQSFTSPRKSKLQKCSKSTVDDFDVQWKSNDKERIKATVSKGQRLIIAHGGGEMGFIPEALLIFKSGLKTGDYHGEMNSGNCLKWKSVVVLDNTPYHNVQLNRPQSSNAKKDTMKEWLDSRGQQYSSKETKIELYEKIRRHKEARIF</sequence>
<dbReference type="PANTHER" id="PTHR33939:SF1">
    <property type="entry name" value="DUF4371 DOMAIN-CONTAINING PROTEIN"/>
    <property type="match status" value="1"/>
</dbReference>
<protein>
    <submittedName>
        <fullName evidence="1">Uncharacterized protein</fullName>
    </submittedName>
</protein>
<reference evidence="1" key="2">
    <citation type="submission" date="2017-10" db="EMBL/GenBank/DDBJ databases">
        <title>Ladona fulva Genome sequencing and assembly.</title>
        <authorList>
            <person name="Murali S."/>
            <person name="Richards S."/>
            <person name="Bandaranaike D."/>
            <person name="Bellair M."/>
            <person name="Blankenburg K."/>
            <person name="Chao H."/>
            <person name="Dinh H."/>
            <person name="Doddapaneni H."/>
            <person name="Dugan-Rocha S."/>
            <person name="Elkadiri S."/>
            <person name="Gnanaolivu R."/>
            <person name="Hernandez B."/>
            <person name="Skinner E."/>
            <person name="Javaid M."/>
            <person name="Lee S."/>
            <person name="Li M."/>
            <person name="Ming W."/>
            <person name="Munidasa M."/>
            <person name="Muniz J."/>
            <person name="Nguyen L."/>
            <person name="Hughes D."/>
            <person name="Osuji N."/>
            <person name="Pu L.-L."/>
            <person name="Puazo M."/>
            <person name="Qu C."/>
            <person name="Quiroz J."/>
            <person name="Raj R."/>
            <person name="Weissenberger G."/>
            <person name="Xin Y."/>
            <person name="Zou X."/>
            <person name="Han Y."/>
            <person name="Worley K."/>
            <person name="Muzny D."/>
            <person name="Gibbs R."/>
        </authorList>
    </citation>
    <scope>NUCLEOTIDE SEQUENCE</scope>
    <source>
        <strain evidence="1">Sampled in the wild</strain>
    </source>
</reference>
<evidence type="ECO:0000313" key="1">
    <source>
        <dbReference type="EMBL" id="KAG8238869.1"/>
    </source>
</evidence>